<evidence type="ECO:0000256" key="3">
    <source>
        <dbReference type="ARBA" id="ARBA00022722"/>
    </source>
</evidence>
<evidence type="ECO:0000313" key="10">
    <source>
        <dbReference type="RefSeq" id="XP_040940682.1"/>
    </source>
</evidence>
<dbReference type="InterPro" id="IPR043502">
    <property type="entry name" value="DNA/RNA_pol_sf"/>
</dbReference>
<name>A0ABM2ZER1_GOSHI</name>
<keyword evidence="3" id="KW-0540">Nuclease</keyword>
<dbReference type="GeneID" id="121212294"/>
<dbReference type="Pfam" id="PF17917">
    <property type="entry name" value="RT_RNaseH"/>
    <property type="match status" value="1"/>
</dbReference>
<dbReference type="SUPFAM" id="SSF56672">
    <property type="entry name" value="DNA/RNA polymerases"/>
    <property type="match status" value="1"/>
</dbReference>
<gene>
    <name evidence="10" type="primary">LOC121212294</name>
</gene>
<evidence type="ECO:0000256" key="4">
    <source>
        <dbReference type="ARBA" id="ARBA00022759"/>
    </source>
</evidence>
<evidence type="ECO:0000313" key="9">
    <source>
        <dbReference type="Proteomes" id="UP000818029"/>
    </source>
</evidence>
<sequence length="233" mass="27111">MQEGKVVAYASRQFKTHEANNLTHDLELVAVVFTLKIWRHYLYSEKFIIYTNHKSLNKANVVADALIRKAVTDLRTMFARLNLFNDGSLLSELQIESGGTSDFGLNNKGVLYFRGRVCIPKDIDLRQSILQEAHSSPYAMHLRENKMYQDFLELYWWPRLKREVTDFVVKLIRDRQKATSDRQNSYTNLKRKEIEYSVGDLVFSSSRHGKRYPGLGLVMEEDTLVWTEGQAKP</sequence>
<keyword evidence="5" id="KW-0378">Hydrolase</keyword>
<evidence type="ECO:0000256" key="1">
    <source>
        <dbReference type="ARBA" id="ARBA00022679"/>
    </source>
</evidence>
<dbReference type="InterPro" id="IPR041373">
    <property type="entry name" value="RT_RNaseH"/>
</dbReference>
<keyword evidence="4" id="KW-0255">Endonuclease</keyword>
<evidence type="ECO:0000256" key="2">
    <source>
        <dbReference type="ARBA" id="ARBA00022695"/>
    </source>
</evidence>
<keyword evidence="1" id="KW-0808">Transferase</keyword>
<organism evidence="9 10">
    <name type="scientific">Gossypium hirsutum</name>
    <name type="common">Upland cotton</name>
    <name type="synonym">Gossypium mexicanum</name>
    <dbReference type="NCBI Taxonomy" id="3635"/>
    <lineage>
        <taxon>Eukaryota</taxon>
        <taxon>Viridiplantae</taxon>
        <taxon>Streptophyta</taxon>
        <taxon>Embryophyta</taxon>
        <taxon>Tracheophyta</taxon>
        <taxon>Spermatophyta</taxon>
        <taxon>Magnoliopsida</taxon>
        <taxon>eudicotyledons</taxon>
        <taxon>Gunneridae</taxon>
        <taxon>Pentapetalae</taxon>
        <taxon>rosids</taxon>
        <taxon>malvids</taxon>
        <taxon>Malvales</taxon>
        <taxon>Malvaceae</taxon>
        <taxon>Malvoideae</taxon>
        <taxon>Gossypium</taxon>
    </lineage>
</organism>
<dbReference type="PANTHER" id="PTHR37984:SF5">
    <property type="entry name" value="PROTEIN NYNRIN-LIKE"/>
    <property type="match status" value="1"/>
</dbReference>
<feature type="domain" description="Reverse transcriptase RNase H-like" evidence="7">
    <location>
        <begin position="5"/>
        <end position="60"/>
    </location>
</feature>
<protein>
    <recommendedName>
        <fullName evidence="11">Integrase</fullName>
    </recommendedName>
</protein>
<evidence type="ECO:0008006" key="11">
    <source>
        <dbReference type="Google" id="ProtNLM"/>
    </source>
</evidence>
<evidence type="ECO:0000259" key="8">
    <source>
        <dbReference type="Pfam" id="PF17921"/>
    </source>
</evidence>
<feature type="domain" description="Integrase zinc-binding" evidence="8">
    <location>
        <begin position="124"/>
        <end position="168"/>
    </location>
</feature>
<evidence type="ECO:0000256" key="6">
    <source>
        <dbReference type="ARBA" id="ARBA00022918"/>
    </source>
</evidence>
<dbReference type="RefSeq" id="XP_040940682.1">
    <property type="nucleotide sequence ID" value="XM_041084748.1"/>
</dbReference>
<dbReference type="Proteomes" id="UP000818029">
    <property type="component" value="Chromosome A13"/>
</dbReference>
<accession>A0ABM2ZER1</accession>
<evidence type="ECO:0000259" key="7">
    <source>
        <dbReference type="Pfam" id="PF17917"/>
    </source>
</evidence>
<reference evidence="10" key="2">
    <citation type="submission" date="2025-08" db="UniProtKB">
        <authorList>
            <consortium name="RefSeq"/>
        </authorList>
    </citation>
    <scope>IDENTIFICATION</scope>
</reference>
<dbReference type="Gene3D" id="1.10.340.70">
    <property type="match status" value="1"/>
</dbReference>
<keyword evidence="2" id="KW-0548">Nucleotidyltransferase</keyword>
<proteinExistence type="predicted"/>
<evidence type="ECO:0000256" key="5">
    <source>
        <dbReference type="ARBA" id="ARBA00022801"/>
    </source>
</evidence>
<keyword evidence="9" id="KW-1185">Reference proteome</keyword>
<dbReference type="Pfam" id="PF17921">
    <property type="entry name" value="Integrase_H2C2"/>
    <property type="match status" value="1"/>
</dbReference>
<dbReference type="InterPro" id="IPR041588">
    <property type="entry name" value="Integrase_H2C2"/>
</dbReference>
<dbReference type="InterPro" id="IPR050951">
    <property type="entry name" value="Retrovirus_Pol_polyprotein"/>
</dbReference>
<dbReference type="PANTHER" id="PTHR37984">
    <property type="entry name" value="PROTEIN CBG26694"/>
    <property type="match status" value="1"/>
</dbReference>
<keyword evidence="6" id="KW-0695">RNA-directed DNA polymerase</keyword>
<reference evidence="9" key="1">
    <citation type="journal article" date="2020" name="Nat. Genet.">
        <title>Genomic diversifications of five Gossypium allopolyploid species and their impact on cotton improvement.</title>
        <authorList>
            <person name="Chen Z.J."/>
            <person name="Sreedasyam A."/>
            <person name="Ando A."/>
            <person name="Song Q."/>
            <person name="De Santiago L.M."/>
            <person name="Hulse-Kemp A.M."/>
            <person name="Ding M."/>
            <person name="Ye W."/>
            <person name="Kirkbride R.C."/>
            <person name="Jenkins J."/>
            <person name="Plott C."/>
            <person name="Lovell J."/>
            <person name="Lin Y.M."/>
            <person name="Vaughn R."/>
            <person name="Liu B."/>
            <person name="Simpson S."/>
            <person name="Scheffler B.E."/>
            <person name="Wen L."/>
            <person name="Saski C.A."/>
            <person name="Grover C.E."/>
            <person name="Hu G."/>
            <person name="Conover J.L."/>
            <person name="Carlson J.W."/>
            <person name="Shu S."/>
            <person name="Boston L.B."/>
            <person name="Williams M."/>
            <person name="Peterson D.G."/>
            <person name="McGee K."/>
            <person name="Jones D.C."/>
            <person name="Wendel J.F."/>
            <person name="Stelly D.M."/>
            <person name="Grimwood J."/>
            <person name="Schmutz J."/>
        </authorList>
    </citation>
    <scope>NUCLEOTIDE SEQUENCE [LARGE SCALE GENOMIC DNA]</scope>
    <source>
        <strain evidence="9">cv. TM-1</strain>
    </source>
</reference>